<reference evidence="3" key="1">
    <citation type="journal article" date="2006" name="PLoS Biol.">
        <title>Macronuclear genome sequence of the ciliate Tetrahymena thermophila, a model eukaryote.</title>
        <authorList>
            <person name="Eisen J.A."/>
            <person name="Coyne R.S."/>
            <person name="Wu M."/>
            <person name="Wu D."/>
            <person name="Thiagarajan M."/>
            <person name="Wortman J.R."/>
            <person name="Badger J.H."/>
            <person name="Ren Q."/>
            <person name="Amedeo P."/>
            <person name="Jones K.M."/>
            <person name="Tallon L.J."/>
            <person name="Delcher A.L."/>
            <person name="Salzberg S.L."/>
            <person name="Silva J.C."/>
            <person name="Haas B.J."/>
            <person name="Majoros W.H."/>
            <person name="Farzad M."/>
            <person name="Carlton J.M."/>
            <person name="Smith R.K. Jr."/>
            <person name="Garg J."/>
            <person name="Pearlman R.E."/>
            <person name="Karrer K.M."/>
            <person name="Sun L."/>
            <person name="Manning G."/>
            <person name="Elde N.C."/>
            <person name="Turkewitz A.P."/>
            <person name="Asai D.J."/>
            <person name="Wilkes D.E."/>
            <person name="Wang Y."/>
            <person name="Cai H."/>
            <person name="Collins K."/>
            <person name="Stewart B.A."/>
            <person name="Lee S.R."/>
            <person name="Wilamowska K."/>
            <person name="Weinberg Z."/>
            <person name="Ruzzo W.L."/>
            <person name="Wloga D."/>
            <person name="Gaertig J."/>
            <person name="Frankel J."/>
            <person name="Tsao C.-C."/>
            <person name="Gorovsky M.A."/>
            <person name="Keeling P.J."/>
            <person name="Waller R.F."/>
            <person name="Patron N.J."/>
            <person name="Cherry J.M."/>
            <person name="Stover N.A."/>
            <person name="Krieger C.J."/>
            <person name="del Toro C."/>
            <person name="Ryder H.F."/>
            <person name="Williamson S.C."/>
            <person name="Barbeau R.A."/>
            <person name="Hamilton E.P."/>
            <person name="Orias E."/>
        </authorList>
    </citation>
    <scope>NUCLEOTIDE SEQUENCE [LARGE SCALE GENOMIC DNA]</scope>
    <source>
        <strain evidence="3">SB210</strain>
    </source>
</reference>
<dbReference type="Proteomes" id="UP000009168">
    <property type="component" value="Unassembled WGS sequence"/>
</dbReference>
<accession>I7MFQ3</accession>
<dbReference type="InParanoid" id="I7MFQ3"/>
<sequence length="1217" mass="140171">MGGCSSCMRKPVLVYQSILDECYNILFQVNTQNTKLVQKKRYNKSYMEPGQNQENEDFISHFEELTSESIKAQATASYKEFMSYDIPKLEGQVKLQAKNLSDHIQDTHIRLIDTVKYLKAQLKNFQTDYGVQWVTLMILEVLVQNLKNYTQKHISLKHGQVEDSNLVSKLDVLTENNEANNSTKEERQQNANGIQNQNNVQDQITFFSDNFIRFEIDFIDIALFILNEKYNPFYFQSQNQFMKILLKFSQLHKDPYTSDKIYVLVDQLETDLFNLTKEIIPTSNEDQLPQWEAINKQKVQTLSNLQITYQATLSKLKTLQSVFGTKQQLNFFFFSLQTIIDFNRILRNYSQKIRPDNNNNNNNNAVPQSPLNGANDNLLQAMKSSEKSVHLTIAEITSNCLGILAVFSRRGFMLKNYNSVLSNLFQFFDQVKWDTLLLIENIINETISVSRVESVQLNYKVFLMEQLIEYLSLSKQLSGLPSLYFNNNFKQVNVFGNQAHAQSQNEISLGIGGADNNVPQSQKNSKIQQNSAQKEQNKDKDEIIPQGLLKLENFADPKVKIRAFKIFNMLTSQKDKEIPLLMHSTNKIVRCYLDNLKEYNELFEVKRAIQQSFVHYTLQLAPDSSALLSLLTALSNEICEYMSSSSYSKGMQQGSHTPLQSPNTNGINNQMYMIKSPSEHSNSINLINQYYGNDQTKYIIEGLNLMLLALDCSSYFTSSPMITDEVIINLIFICNQKYVSLMVYEVTCKLILLKMKPITESASNYNLQSLNHQITLPQQNMRSQTDNVGYSISNGNSQNNQLNSISQMFQQISQNSLLHIFHQTIKCVFNLNMQQDINSINTAVVIFQYTFLIIQEITKRNNVFQIRAVVAYLMKLIKETINYQSQRDCISVNGVGNSNLDANLFNSTNNQFVLQSIQKNGVGNGQQPVQKHPACFNITQLAIGQILKVIELQIINNTTNSFAEIEHIITNIASKEYNHINKIYQEIFTMHIEISNLNKKLNYQVENYSKALSQQKSFSLKSNSPSGQYQSQDDIIQTLQEHKLKLQKLCQQLSETPYIHNEIFNNTQIQDNIQKTMKSLGLNPEQDFDQLTAQFARNFTSAVGDIDFNNYNFEDEISLNNTAQKNQRKSLNYNYLRLNTNESLGDLERQDDQFGNIMNMIQPQNPNILNYLNDRNRDNKEKFNGNNDYQLKDLNQLQSKSNQQSQFLDAVDIQLKV</sequence>
<organism evidence="2 3">
    <name type="scientific">Tetrahymena thermophila (strain SB210)</name>
    <dbReference type="NCBI Taxonomy" id="312017"/>
    <lineage>
        <taxon>Eukaryota</taxon>
        <taxon>Sar</taxon>
        <taxon>Alveolata</taxon>
        <taxon>Ciliophora</taxon>
        <taxon>Intramacronucleata</taxon>
        <taxon>Oligohymenophorea</taxon>
        <taxon>Hymenostomatida</taxon>
        <taxon>Tetrahymenina</taxon>
        <taxon>Tetrahymenidae</taxon>
        <taxon>Tetrahymena</taxon>
    </lineage>
</organism>
<dbReference type="EMBL" id="GG662432">
    <property type="protein sequence ID" value="EAR84123.2"/>
    <property type="molecule type" value="Genomic_DNA"/>
</dbReference>
<dbReference type="AlphaFoldDB" id="I7MFQ3"/>
<gene>
    <name evidence="2" type="ORF">TTHERM_00723080</name>
</gene>
<evidence type="ECO:0000256" key="1">
    <source>
        <dbReference type="SAM" id="MobiDB-lite"/>
    </source>
</evidence>
<feature type="compositionally biased region" description="Low complexity" evidence="1">
    <location>
        <begin position="520"/>
        <end position="534"/>
    </location>
</feature>
<evidence type="ECO:0000313" key="2">
    <source>
        <dbReference type="EMBL" id="EAR84123.2"/>
    </source>
</evidence>
<feature type="region of interest" description="Disordered" evidence="1">
    <location>
        <begin position="513"/>
        <end position="539"/>
    </location>
</feature>
<protein>
    <submittedName>
        <fullName evidence="2">Uncharacterized protein</fullName>
    </submittedName>
</protein>
<proteinExistence type="predicted"/>
<dbReference type="RefSeq" id="XP_001031786.2">
    <property type="nucleotide sequence ID" value="XM_001031786.2"/>
</dbReference>
<name>I7MFQ3_TETTS</name>
<evidence type="ECO:0000313" key="3">
    <source>
        <dbReference type="Proteomes" id="UP000009168"/>
    </source>
</evidence>
<dbReference type="GeneID" id="7833903"/>
<keyword evidence="3" id="KW-1185">Reference proteome</keyword>
<dbReference type="KEGG" id="tet:TTHERM_00723080"/>